<name>A7EJL0_SCLS1</name>
<dbReference type="GeneID" id="5489872"/>
<proteinExistence type="predicted"/>
<evidence type="ECO:0000313" key="3">
    <source>
        <dbReference type="Proteomes" id="UP000001312"/>
    </source>
</evidence>
<accession>A7EJL0</accession>
<protein>
    <submittedName>
        <fullName evidence="2">Uncharacterized protein</fullName>
    </submittedName>
</protein>
<dbReference type="EMBL" id="CH476626">
    <property type="protein sequence ID" value="EDO03026.1"/>
    <property type="molecule type" value="Genomic_DNA"/>
</dbReference>
<dbReference type="Proteomes" id="UP000001312">
    <property type="component" value="Unassembled WGS sequence"/>
</dbReference>
<reference evidence="3" key="1">
    <citation type="journal article" date="2011" name="PLoS Genet.">
        <title>Genomic analysis of the necrotrophic fungal pathogens Sclerotinia sclerotiorum and Botrytis cinerea.</title>
        <authorList>
            <person name="Amselem J."/>
            <person name="Cuomo C.A."/>
            <person name="van Kan J.A."/>
            <person name="Viaud M."/>
            <person name="Benito E.P."/>
            <person name="Couloux A."/>
            <person name="Coutinho P.M."/>
            <person name="de Vries R.P."/>
            <person name="Dyer P.S."/>
            <person name="Fillinger S."/>
            <person name="Fournier E."/>
            <person name="Gout L."/>
            <person name="Hahn M."/>
            <person name="Kohn L."/>
            <person name="Lapalu N."/>
            <person name="Plummer K.M."/>
            <person name="Pradier J.M."/>
            <person name="Quevillon E."/>
            <person name="Sharon A."/>
            <person name="Simon A."/>
            <person name="ten Have A."/>
            <person name="Tudzynski B."/>
            <person name="Tudzynski P."/>
            <person name="Wincker P."/>
            <person name="Andrew M."/>
            <person name="Anthouard V."/>
            <person name="Beever R.E."/>
            <person name="Beffa R."/>
            <person name="Benoit I."/>
            <person name="Bouzid O."/>
            <person name="Brault B."/>
            <person name="Chen Z."/>
            <person name="Choquer M."/>
            <person name="Collemare J."/>
            <person name="Cotton P."/>
            <person name="Danchin E.G."/>
            <person name="Da Silva C."/>
            <person name="Gautier A."/>
            <person name="Giraud C."/>
            <person name="Giraud T."/>
            <person name="Gonzalez C."/>
            <person name="Grossetete S."/>
            <person name="Guldener U."/>
            <person name="Henrissat B."/>
            <person name="Howlett B.J."/>
            <person name="Kodira C."/>
            <person name="Kretschmer M."/>
            <person name="Lappartient A."/>
            <person name="Leroch M."/>
            <person name="Levis C."/>
            <person name="Mauceli E."/>
            <person name="Neuveglise C."/>
            <person name="Oeser B."/>
            <person name="Pearson M."/>
            <person name="Poulain J."/>
            <person name="Poussereau N."/>
            <person name="Quesneville H."/>
            <person name="Rascle C."/>
            <person name="Schumacher J."/>
            <person name="Segurens B."/>
            <person name="Sexton A."/>
            <person name="Silva E."/>
            <person name="Sirven C."/>
            <person name="Soanes D.M."/>
            <person name="Talbot N.J."/>
            <person name="Templeton M."/>
            <person name="Yandava C."/>
            <person name="Yarden O."/>
            <person name="Zeng Q."/>
            <person name="Rollins J.A."/>
            <person name="Lebrun M.H."/>
            <person name="Dickman M."/>
        </authorList>
    </citation>
    <scope>NUCLEOTIDE SEQUENCE [LARGE SCALE GENOMIC DNA]</scope>
    <source>
        <strain evidence="3">ATCC 18683 / 1980 / Ss-1</strain>
    </source>
</reference>
<keyword evidence="3" id="KW-1185">Reference proteome</keyword>
<feature type="compositionally biased region" description="Acidic residues" evidence="1">
    <location>
        <begin position="196"/>
        <end position="217"/>
    </location>
</feature>
<feature type="compositionally biased region" description="Low complexity" evidence="1">
    <location>
        <begin position="156"/>
        <end position="171"/>
    </location>
</feature>
<dbReference type="RefSeq" id="XP_001594075.1">
    <property type="nucleotide sequence ID" value="XM_001594025.1"/>
</dbReference>
<feature type="compositionally biased region" description="Basic and acidic residues" evidence="1">
    <location>
        <begin position="237"/>
        <end position="249"/>
    </location>
</feature>
<dbReference type="KEGG" id="ssl:SS1G_05503"/>
<dbReference type="HOGENOM" id="CLU_017407_0_0_1"/>
<dbReference type="InParanoid" id="A7EJL0"/>
<feature type="region of interest" description="Disordered" evidence="1">
    <location>
        <begin position="156"/>
        <end position="178"/>
    </location>
</feature>
<evidence type="ECO:0000256" key="1">
    <source>
        <dbReference type="SAM" id="MobiDB-lite"/>
    </source>
</evidence>
<feature type="compositionally biased region" description="Polar residues" evidence="1">
    <location>
        <begin position="573"/>
        <end position="591"/>
    </location>
</feature>
<feature type="region of interest" description="Disordered" evidence="1">
    <location>
        <begin position="229"/>
        <end position="249"/>
    </location>
</feature>
<gene>
    <name evidence="2" type="ORF">SS1G_05503</name>
</gene>
<dbReference type="OMA" id="IIRQHHP"/>
<feature type="region of interest" description="Disordered" evidence="1">
    <location>
        <begin position="573"/>
        <end position="595"/>
    </location>
</feature>
<feature type="region of interest" description="Disordered" evidence="1">
    <location>
        <begin position="191"/>
        <end position="217"/>
    </location>
</feature>
<organism evidence="2 3">
    <name type="scientific">Sclerotinia sclerotiorum (strain ATCC 18683 / 1980 / Ss-1)</name>
    <name type="common">White mold</name>
    <name type="synonym">Whetzelinia sclerotiorum</name>
    <dbReference type="NCBI Taxonomy" id="665079"/>
    <lineage>
        <taxon>Eukaryota</taxon>
        <taxon>Fungi</taxon>
        <taxon>Dikarya</taxon>
        <taxon>Ascomycota</taxon>
        <taxon>Pezizomycotina</taxon>
        <taxon>Leotiomycetes</taxon>
        <taxon>Helotiales</taxon>
        <taxon>Sclerotiniaceae</taxon>
        <taxon>Sclerotinia</taxon>
    </lineage>
</organism>
<dbReference type="AlphaFoldDB" id="A7EJL0"/>
<dbReference type="eggNOG" id="ENOG502QV9J">
    <property type="taxonomic scope" value="Eukaryota"/>
</dbReference>
<evidence type="ECO:0000313" key="2">
    <source>
        <dbReference type="EMBL" id="EDO03026.1"/>
    </source>
</evidence>
<sequence length="715" mass="79664">MHLFNLCGTCLSNQVELDQVRSQVERSRDIYRLRIYDIRKKSSHLIRAFGTRYITSSLSSYNIILDQRHTKLEPLEFATLYYTRTVQTISLIAYFIFDIVTTYQDSITKTRTDLKRRFQDANSQTQTEQNIQERDNRVEESQEWVLFTPVAPTFTEGTYTTSTGRTRGTRTAGHSRVSDFGSLETAARSYGIYDDHDVDDVDEDGDAQTEEDNDDAELDSLDSHLHEFRTEPSVYGNREDGEGPVLPKHDGLGSFRVDGIGEDAQQHLYAFEMYNPRRVKRRRESLEIGDMALENERAAEMERTRRIELWRMEQSKALVDEIQRETRRRKQSMSSEKRSVVMEDKTQEDLATLNHVEAEPTPATIRENESLWNRLTRRVIRDLMGIDDDLLSIIFGESLPMEDDLSKIPGRPISIPTVTKPDKSSWEYRLLERIARELGLLVNQLSDHPGAFTTYLQTQQIPLPYAGLPVIPESVSSNNMNMTTDIPLPDLEQEEIEPLTSTLTTDADLEFHPTITRPVSIPNSSIIGQVQESKDDSTSTQSYSAPITKEEWERDLDITMVFRYLKSRFTSRGENVQSSTAGSGSGSVLSKSTRENLAIENTPDSLARAARVRAHHPLVNLKANNGGVRKRVGRRGSSESGVGLGLGGLGKGIGGSGLGLGSGGVPIGGTLKSLRIGSGSSRHYWDIGGSIGSSTRGSVVVGGAGGGGMGAWGEV</sequence>